<proteinExistence type="predicted"/>
<sequence>MIAQSHRASNYAMDEISLMPVDKVYKAMQTDAEGP</sequence>
<evidence type="ECO:0000313" key="2">
    <source>
        <dbReference type="Proteomes" id="UP000232491"/>
    </source>
</evidence>
<reference evidence="1 2" key="1">
    <citation type="submission" date="2017-05" db="EMBL/GenBank/DDBJ databases">
        <title>Comparative genomics and methylome analysis of the gut commensal Bifidobacterium breve.</title>
        <authorList>
            <person name="Bottacini F."/>
            <person name="Morrissey R."/>
            <person name="Roberts R.J."/>
            <person name="James K."/>
            <person name="van Breen J."/>
            <person name="Egan M."/>
            <person name="Lambert J."/>
            <person name="van Limpt K."/>
            <person name="Stanton C."/>
            <person name="Knol J."/>
            <person name="O' Connell Motherway M."/>
            <person name="van Sinderen D."/>
        </authorList>
    </citation>
    <scope>NUCLEOTIDE SEQUENCE [LARGE SCALE GENOMIC DNA]</scope>
    <source>
        <strain evidence="1 2">215W447a</strain>
    </source>
</reference>
<evidence type="ECO:0000313" key="1">
    <source>
        <dbReference type="EMBL" id="AUE02880.1"/>
    </source>
</evidence>
<dbReference type="EMBL" id="CP021558">
    <property type="protein sequence ID" value="AUE02880.1"/>
    <property type="molecule type" value="Genomic_DNA"/>
</dbReference>
<organism evidence="1 2">
    <name type="scientific">Bifidobacterium breve</name>
    <dbReference type="NCBI Taxonomy" id="1685"/>
    <lineage>
        <taxon>Bacteria</taxon>
        <taxon>Bacillati</taxon>
        <taxon>Actinomycetota</taxon>
        <taxon>Actinomycetes</taxon>
        <taxon>Bifidobacteriales</taxon>
        <taxon>Bifidobacteriaceae</taxon>
        <taxon>Bifidobacterium</taxon>
    </lineage>
</organism>
<protein>
    <submittedName>
        <fullName evidence="1">Uncharacterized protein</fullName>
    </submittedName>
</protein>
<dbReference type="AlphaFoldDB" id="A0A2K9BK29"/>
<accession>A0A2K9BK29</accession>
<dbReference type="Proteomes" id="UP000232491">
    <property type="component" value="Chromosome"/>
</dbReference>
<gene>
    <name evidence="1" type="ORF">BB215W447A_0860</name>
</gene>
<name>A0A2K9BK29_BIFBR</name>